<dbReference type="AlphaFoldDB" id="A0A0D6A317"/>
<dbReference type="InterPro" id="IPR036388">
    <property type="entry name" value="WH-like_DNA-bd_sf"/>
</dbReference>
<dbReference type="Pfam" id="PF13518">
    <property type="entry name" value="HTH_28"/>
    <property type="match status" value="1"/>
</dbReference>
<dbReference type="KEGG" id="lae:LBAT_0695"/>
<dbReference type="InterPro" id="IPR055247">
    <property type="entry name" value="InsJ-like_HTH"/>
</dbReference>
<dbReference type="Proteomes" id="UP000035709">
    <property type="component" value="Chromosome"/>
</dbReference>
<dbReference type="InterPro" id="IPR009057">
    <property type="entry name" value="Homeodomain-like_sf"/>
</dbReference>
<evidence type="ECO:0000313" key="3">
    <source>
        <dbReference type="Proteomes" id="UP000035709"/>
    </source>
</evidence>
<protein>
    <submittedName>
        <fullName evidence="2">Transposase</fullName>
    </submittedName>
</protein>
<sequence length="57" mass="6634">MTKYQANTKLRAIKLYQKGVDLNQISKELNITNANEIDHWLKRYQQQGLSGLKAKQT</sequence>
<evidence type="ECO:0000313" key="2">
    <source>
        <dbReference type="EMBL" id="BAQ57084.1"/>
    </source>
</evidence>
<evidence type="ECO:0000259" key="1">
    <source>
        <dbReference type="Pfam" id="PF13518"/>
    </source>
</evidence>
<organism evidence="2 3">
    <name type="scientific">Lactobacillus acetotolerans</name>
    <dbReference type="NCBI Taxonomy" id="1600"/>
    <lineage>
        <taxon>Bacteria</taxon>
        <taxon>Bacillati</taxon>
        <taxon>Bacillota</taxon>
        <taxon>Bacilli</taxon>
        <taxon>Lactobacillales</taxon>
        <taxon>Lactobacillaceae</taxon>
        <taxon>Lactobacillus</taxon>
    </lineage>
</organism>
<name>A0A0D6A317_9LACO</name>
<gene>
    <name evidence="2" type="ORF">LBAT_0695</name>
</gene>
<keyword evidence="3" id="KW-1185">Reference proteome</keyword>
<dbReference type="OrthoDB" id="2325011at2"/>
<reference evidence="2 3" key="1">
    <citation type="submission" date="2015-03" db="EMBL/GenBank/DDBJ databases">
        <title>Complete genome sequence of Lactobacillus acetotolerans NBRC 13120.</title>
        <authorList>
            <person name="Toh H."/>
            <person name="Morita H."/>
            <person name="Fujita N."/>
        </authorList>
    </citation>
    <scope>NUCLEOTIDE SEQUENCE [LARGE SCALE GENOMIC DNA]</scope>
    <source>
        <strain evidence="2 3">NBRC 13120</strain>
    </source>
</reference>
<dbReference type="PATRIC" id="fig|1600.4.peg.710"/>
<proteinExistence type="predicted"/>
<dbReference type="EMBL" id="AP014808">
    <property type="protein sequence ID" value="BAQ57084.1"/>
    <property type="molecule type" value="Genomic_DNA"/>
</dbReference>
<dbReference type="RefSeq" id="WP_082137166.1">
    <property type="nucleotide sequence ID" value="NZ_AP014808.1"/>
</dbReference>
<feature type="domain" description="Insertion element IS150 protein InsJ-like helix-turn-helix" evidence="1">
    <location>
        <begin position="9"/>
        <end position="55"/>
    </location>
</feature>
<accession>A0A0D6A317</accession>
<dbReference type="Gene3D" id="1.10.10.10">
    <property type="entry name" value="Winged helix-like DNA-binding domain superfamily/Winged helix DNA-binding domain"/>
    <property type="match status" value="1"/>
</dbReference>
<dbReference type="SUPFAM" id="SSF46689">
    <property type="entry name" value="Homeodomain-like"/>
    <property type="match status" value="1"/>
</dbReference>